<protein>
    <submittedName>
        <fullName evidence="1">Outer membrane beta-barrel family protein</fullName>
    </submittedName>
</protein>
<accession>A0AC61NQZ5</accession>
<dbReference type="EMBL" id="CP081303">
    <property type="protein sequence ID" value="QZE13824.1"/>
    <property type="molecule type" value="Genomic_DNA"/>
</dbReference>
<gene>
    <name evidence="1" type="ORF">K4L44_14930</name>
</gene>
<sequence>MNKTTLTKLLISILFLMPSSLLAQSMLQGTITSEEKIDGFNAILLSQRDSAIVKGGFFMDNKYQISCKEGAYLINISSFGYQDTIVPILIDKPNVTAPTISLRRSSIQLSEVSVVSHRKLYSQEGDRYIMNVEGSPLSNTGSAIDVLNRSVKLTTDTDNNIRVLGKGNATVYLNGRKIPSNEILSMISSEEIQKVEIIENPSSEFKGNAEVVVNIITSKKHVSKSALKVINSLYKRTYFENKSAIQFSNNSPKNSLFASYSFQNKRRQYDNEYIRTTKKNESPVVVINNVEKHLDLKQNHYVRIADQYSFSKNHSIDLSLNGGYYDGYYNNINSNRVFKGNDKQPISDQFNSSSNSPTSRSYLNGIIQYNFTPEPNKPSFQLSAESYYNDSKKNDLIDEGPNNTKKNDVSNIFDIKAYDATFKIPFTKKLYMKGSIRSTTSINDGTNLFSSNHVTTEKVYYSKENELSTYALLKYKTSRYKVGIGMRWEYFKRDATTNDKKLVDTSLDYWLPSVDFSYNLSKNLAFGAGFNKKLRKPTFQDLNPSISYIDSLSYMTGNPDLLNEESTNCYAKFSYMRYATLSFGYKRVDNPMVWYVDSPPNRPDVSIATQKNVDKIEMYNADLVLPYQTKMYTVYVASGVKQTYNSDPDFSDLDMLWWYASSGLDIRIPKGWSANVNGLIYSDGVSGIWSYQGLWKVNASIQKSFKKDRFTVGFFVNDIFRSSTMSTQIDLNDKRIKYDSNYDNFSMTLRLSYRFKTVKNNASSNSILRNSSNRIKSQLK</sequence>
<organism evidence="1 2">
    <name type="scientific">Halosquirtibacter laminarini</name>
    <dbReference type="NCBI Taxonomy" id="3374600"/>
    <lineage>
        <taxon>Bacteria</taxon>
        <taxon>Pseudomonadati</taxon>
        <taxon>Bacteroidota</taxon>
        <taxon>Bacteroidia</taxon>
        <taxon>Marinilabiliales</taxon>
        <taxon>Prolixibacteraceae</taxon>
        <taxon>Halosquirtibacter</taxon>
    </lineage>
</organism>
<name>A0AC61NQZ5_9BACT</name>
<dbReference type="Proteomes" id="UP000826212">
    <property type="component" value="Chromosome"/>
</dbReference>
<reference evidence="1" key="1">
    <citation type="submission" date="2021-08" db="EMBL/GenBank/DDBJ databases">
        <title>Novel anaerobic bacterium isolated from sea squirt in East Sea, Republic of Korea.</title>
        <authorList>
            <person name="Nguyen T.H."/>
            <person name="Li Z."/>
            <person name="Lee Y.-J."/>
            <person name="Ko J."/>
            <person name="Kim S.-G."/>
        </authorList>
    </citation>
    <scope>NUCLEOTIDE SEQUENCE</scope>
    <source>
        <strain evidence="1">KCTC 25031</strain>
    </source>
</reference>
<evidence type="ECO:0000313" key="2">
    <source>
        <dbReference type="Proteomes" id="UP000826212"/>
    </source>
</evidence>
<keyword evidence="2" id="KW-1185">Reference proteome</keyword>
<proteinExistence type="predicted"/>
<evidence type="ECO:0000313" key="1">
    <source>
        <dbReference type="EMBL" id="QZE13824.1"/>
    </source>
</evidence>